<reference evidence="2" key="1">
    <citation type="submission" date="2018-05" db="EMBL/GenBank/DDBJ databases">
        <authorList>
            <person name="Lanie J.A."/>
            <person name="Ng W.-L."/>
            <person name="Kazmierczak K.M."/>
            <person name="Andrzejewski T.M."/>
            <person name="Davidsen T.M."/>
            <person name="Wayne K.J."/>
            <person name="Tettelin H."/>
            <person name="Glass J.I."/>
            <person name="Rusch D."/>
            <person name="Podicherti R."/>
            <person name="Tsui H.-C.T."/>
            <person name="Winkler M.E."/>
        </authorList>
    </citation>
    <scope>NUCLEOTIDE SEQUENCE</scope>
</reference>
<dbReference type="EMBL" id="UINC01048712">
    <property type="protein sequence ID" value="SVB59586.1"/>
    <property type="molecule type" value="Genomic_DNA"/>
</dbReference>
<sequence length="184" mass="20837">MNNIDFEKDRVDSITQIDQTKNLSDKVIELRNLEDQVAASENHTKDLKEKAKQLSNFDIPKMMQEMNVTKLKLKDGASIEVKPFYGAHIPPNKQEEAFNWLRENGLGDIIKNDVTVTFGRGEDNKAMAYATLAKGQGYEPVQKIGVHAQTLKAVVRERTESGQEMPADLFNTFVGNQTKINRRN</sequence>
<name>A0A382F969_9ZZZZ</name>
<keyword evidence="1" id="KW-0175">Coiled coil</keyword>
<dbReference type="AlphaFoldDB" id="A0A382F969"/>
<dbReference type="InterPro" id="IPR055731">
    <property type="entry name" value="Pam3_gp33-like"/>
</dbReference>
<gene>
    <name evidence="2" type="ORF">METZ01_LOCUS212440</name>
</gene>
<accession>A0A382F969</accession>
<proteinExistence type="predicted"/>
<protein>
    <submittedName>
        <fullName evidence="2">Uncharacterized protein</fullName>
    </submittedName>
</protein>
<dbReference type="Pfam" id="PF23984">
    <property type="entry name" value="DUF7307"/>
    <property type="match status" value="1"/>
</dbReference>
<organism evidence="2">
    <name type="scientific">marine metagenome</name>
    <dbReference type="NCBI Taxonomy" id="408172"/>
    <lineage>
        <taxon>unclassified sequences</taxon>
        <taxon>metagenomes</taxon>
        <taxon>ecological metagenomes</taxon>
    </lineage>
</organism>
<evidence type="ECO:0000313" key="2">
    <source>
        <dbReference type="EMBL" id="SVB59586.1"/>
    </source>
</evidence>
<feature type="coiled-coil region" evidence="1">
    <location>
        <begin position="23"/>
        <end position="50"/>
    </location>
</feature>
<evidence type="ECO:0000256" key="1">
    <source>
        <dbReference type="SAM" id="Coils"/>
    </source>
</evidence>